<proteinExistence type="predicted"/>
<accession>A0ABV8SJW0</accession>
<organism evidence="1 2">
    <name type="scientific">Steroidobacter flavus</name>
    <dbReference type="NCBI Taxonomy" id="1842136"/>
    <lineage>
        <taxon>Bacteria</taxon>
        <taxon>Pseudomonadati</taxon>
        <taxon>Pseudomonadota</taxon>
        <taxon>Gammaproteobacteria</taxon>
        <taxon>Steroidobacterales</taxon>
        <taxon>Steroidobacteraceae</taxon>
        <taxon>Steroidobacter</taxon>
    </lineage>
</organism>
<comment type="caution">
    <text evidence="1">The sequence shown here is derived from an EMBL/GenBank/DDBJ whole genome shotgun (WGS) entry which is preliminary data.</text>
</comment>
<sequence>MTQSSANWLLYDGDCPFCSRYVVHMRLREAVGAVMLANAREHPALVDEVQRQGYDVDEGMVLKLNGRYFHGADCIHALALLTTRAGWFNRLNSLAFRSAAFSRFAYPILRAGRNFTLKLLGRSRLPPNPASIDG</sequence>
<evidence type="ECO:0000313" key="2">
    <source>
        <dbReference type="Proteomes" id="UP001595904"/>
    </source>
</evidence>
<dbReference type="RefSeq" id="WP_380593967.1">
    <property type="nucleotide sequence ID" value="NZ_JBHSDU010000001.1"/>
</dbReference>
<keyword evidence="2" id="KW-1185">Reference proteome</keyword>
<reference evidence="2" key="1">
    <citation type="journal article" date="2019" name="Int. J. Syst. Evol. Microbiol.">
        <title>The Global Catalogue of Microorganisms (GCM) 10K type strain sequencing project: providing services to taxonomists for standard genome sequencing and annotation.</title>
        <authorList>
            <consortium name="The Broad Institute Genomics Platform"/>
            <consortium name="The Broad Institute Genome Sequencing Center for Infectious Disease"/>
            <person name="Wu L."/>
            <person name="Ma J."/>
        </authorList>
    </citation>
    <scope>NUCLEOTIDE SEQUENCE [LARGE SCALE GENOMIC DNA]</scope>
    <source>
        <strain evidence="2">CGMCC 1.10759</strain>
    </source>
</reference>
<dbReference type="Proteomes" id="UP001595904">
    <property type="component" value="Unassembled WGS sequence"/>
</dbReference>
<dbReference type="EMBL" id="JBHSDU010000001">
    <property type="protein sequence ID" value="MFC4307580.1"/>
    <property type="molecule type" value="Genomic_DNA"/>
</dbReference>
<name>A0ABV8SJW0_9GAMM</name>
<protein>
    <submittedName>
        <fullName evidence="1">DCC1-like thiol-disulfide oxidoreductase family protein</fullName>
    </submittedName>
</protein>
<gene>
    <name evidence="1" type="ORF">ACFPN2_00660</name>
</gene>
<dbReference type="InterPro" id="IPR007263">
    <property type="entry name" value="DCC1-like"/>
</dbReference>
<dbReference type="Pfam" id="PF04134">
    <property type="entry name" value="DCC1-like"/>
    <property type="match status" value="1"/>
</dbReference>
<evidence type="ECO:0000313" key="1">
    <source>
        <dbReference type="EMBL" id="MFC4307580.1"/>
    </source>
</evidence>